<evidence type="ECO:0000313" key="2">
    <source>
        <dbReference type="EMBL" id="KDR72903.1"/>
    </source>
</evidence>
<feature type="region of interest" description="Disordered" evidence="1">
    <location>
        <begin position="263"/>
        <end position="397"/>
    </location>
</feature>
<gene>
    <name evidence="2" type="ORF">GALMADRAFT_142614</name>
</gene>
<feature type="compositionally biased region" description="Low complexity" evidence="1">
    <location>
        <begin position="68"/>
        <end position="80"/>
    </location>
</feature>
<keyword evidence="3" id="KW-1185">Reference proteome</keyword>
<feature type="compositionally biased region" description="Polar residues" evidence="1">
    <location>
        <begin position="203"/>
        <end position="220"/>
    </location>
</feature>
<dbReference type="EMBL" id="KL142387">
    <property type="protein sequence ID" value="KDR72903.1"/>
    <property type="molecule type" value="Genomic_DNA"/>
</dbReference>
<feature type="region of interest" description="Disordered" evidence="1">
    <location>
        <begin position="189"/>
        <end position="250"/>
    </location>
</feature>
<dbReference type="OrthoDB" id="3070202at2759"/>
<feature type="compositionally biased region" description="Polar residues" evidence="1">
    <location>
        <begin position="296"/>
        <end position="338"/>
    </location>
</feature>
<feature type="compositionally biased region" description="Low complexity" evidence="1">
    <location>
        <begin position="277"/>
        <end position="289"/>
    </location>
</feature>
<sequence length="427" mass="45160">MHPSTLGRGVAGGPNSLNSNNTQGSTHSRSSTDTQGRVGQPTLSDSTTPSDLWYYSGSDDKGTPQLASTSSSSMIGPTSTFYNAEDNSVPHTDQQYQQWLASYNGHPQQQQAQFTSPYQRDAPPTGATQQNPYNYLQGSYASSNSLSHYAGSTAGTVTQANAGGLDPVGHTYQTGDMYPAYYPDLLSAANSSSASSPEHGNAYPTSTSHSYTNSPDSVYQEQAKHQQVFTQQQQQHQQPRQAHTKSNLPAQSSQFLQPPARYLPQRNTSSEHGSQAPHSNPPSLHSSSLSPPPNSWSNKPVYSNKSQAQQPQFKVTSTASTSNAGPSQTNPVTITGQVKRTAGVPTVQASPPRANGSAAAQAGAKRKRVKKSETVEWSSYGGEVASDSDSDYDDDGSGLGMTGGIGIGLGGLGVVGKGGKRERRSRL</sequence>
<accession>A0A067T1L4</accession>
<reference evidence="3" key="1">
    <citation type="journal article" date="2014" name="Proc. Natl. Acad. Sci. U.S.A.">
        <title>Extensive sampling of basidiomycete genomes demonstrates inadequacy of the white-rot/brown-rot paradigm for wood decay fungi.</title>
        <authorList>
            <person name="Riley R."/>
            <person name="Salamov A.A."/>
            <person name="Brown D.W."/>
            <person name="Nagy L.G."/>
            <person name="Floudas D."/>
            <person name="Held B.W."/>
            <person name="Levasseur A."/>
            <person name="Lombard V."/>
            <person name="Morin E."/>
            <person name="Otillar R."/>
            <person name="Lindquist E.A."/>
            <person name="Sun H."/>
            <person name="LaButti K.M."/>
            <person name="Schmutz J."/>
            <person name="Jabbour D."/>
            <person name="Luo H."/>
            <person name="Baker S.E."/>
            <person name="Pisabarro A.G."/>
            <person name="Walton J.D."/>
            <person name="Blanchette R.A."/>
            <person name="Henrissat B."/>
            <person name="Martin F."/>
            <person name="Cullen D."/>
            <person name="Hibbett D.S."/>
            <person name="Grigoriev I.V."/>
        </authorList>
    </citation>
    <scope>NUCLEOTIDE SEQUENCE [LARGE SCALE GENOMIC DNA]</scope>
    <source>
        <strain evidence="3">CBS 339.88</strain>
    </source>
</reference>
<protein>
    <submittedName>
        <fullName evidence="2">Uncharacterized protein</fullName>
    </submittedName>
</protein>
<feature type="compositionally biased region" description="Polar residues" evidence="1">
    <location>
        <begin position="15"/>
        <end position="50"/>
    </location>
</feature>
<feature type="compositionally biased region" description="Low complexity" evidence="1">
    <location>
        <begin position="353"/>
        <end position="363"/>
    </location>
</feature>
<feature type="compositionally biased region" description="Polar residues" evidence="1">
    <location>
        <begin position="81"/>
        <end position="118"/>
    </location>
</feature>
<feature type="compositionally biased region" description="Acidic residues" evidence="1">
    <location>
        <begin position="386"/>
        <end position="396"/>
    </location>
</feature>
<name>A0A067T1L4_GALM3</name>
<dbReference type="Proteomes" id="UP000027222">
    <property type="component" value="Unassembled WGS sequence"/>
</dbReference>
<feature type="compositionally biased region" description="Low complexity" evidence="1">
    <location>
        <begin position="225"/>
        <end position="241"/>
    </location>
</feature>
<dbReference type="HOGENOM" id="CLU_628594_0_0_1"/>
<proteinExistence type="predicted"/>
<organism evidence="2 3">
    <name type="scientific">Galerina marginata (strain CBS 339.88)</name>
    <dbReference type="NCBI Taxonomy" id="685588"/>
    <lineage>
        <taxon>Eukaryota</taxon>
        <taxon>Fungi</taxon>
        <taxon>Dikarya</taxon>
        <taxon>Basidiomycota</taxon>
        <taxon>Agaricomycotina</taxon>
        <taxon>Agaricomycetes</taxon>
        <taxon>Agaricomycetidae</taxon>
        <taxon>Agaricales</taxon>
        <taxon>Agaricineae</taxon>
        <taxon>Strophariaceae</taxon>
        <taxon>Galerina</taxon>
    </lineage>
</organism>
<feature type="region of interest" description="Disordered" evidence="1">
    <location>
        <begin position="1"/>
        <end position="139"/>
    </location>
</feature>
<evidence type="ECO:0000256" key="1">
    <source>
        <dbReference type="SAM" id="MobiDB-lite"/>
    </source>
</evidence>
<evidence type="ECO:0000313" key="3">
    <source>
        <dbReference type="Proteomes" id="UP000027222"/>
    </source>
</evidence>
<dbReference type="AlphaFoldDB" id="A0A067T1L4"/>
<feature type="compositionally biased region" description="Polar residues" evidence="1">
    <location>
        <begin position="126"/>
        <end position="139"/>
    </location>
</feature>